<name>A0A7W4VJ51_9HYPH</name>
<keyword evidence="1" id="KW-0812">Transmembrane</keyword>
<organism evidence="2 3">
    <name type="scientific">Microvirga lupini</name>
    <dbReference type="NCBI Taxonomy" id="420324"/>
    <lineage>
        <taxon>Bacteria</taxon>
        <taxon>Pseudomonadati</taxon>
        <taxon>Pseudomonadota</taxon>
        <taxon>Alphaproteobacteria</taxon>
        <taxon>Hyphomicrobiales</taxon>
        <taxon>Methylobacteriaceae</taxon>
        <taxon>Microvirga</taxon>
    </lineage>
</organism>
<dbReference type="RefSeq" id="WP_183448010.1">
    <property type="nucleotide sequence ID" value="NZ_JACHWB010000001.1"/>
</dbReference>
<evidence type="ECO:0000313" key="3">
    <source>
        <dbReference type="Proteomes" id="UP000532010"/>
    </source>
</evidence>
<dbReference type="Proteomes" id="UP000532010">
    <property type="component" value="Unassembled WGS sequence"/>
</dbReference>
<keyword evidence="1" id="KW-1133">Transmembrane helix</keyword>
<dbReference type="AlphaFoldDB" id="A0A7W4VJ51"/>
<accession>A0A7W4VJ51</accession>
<protein>
    <submittedName>
        <fullName evidence="2">Uncharacterized protein</fullName>
    </submittedName>
</protein>
<gene>
    <name evidence="2" type="ORF">FHR70_001193</name>
</gene>
<sequence length="50" mass="5377">MILERAGWFPWLAMPGSVIAFFGIGALAFLALGTFHLVPVVREAATSRST</sequence>
<dbReference type="EMBL" id="JACHWB010000001">
    <property type="protein sequence ID" value="MBB3018153.1"/>
    <property type="molecule type" value="Genomic_DNA"/>
</dbReference>
<keyword evidence="3" id="KW-1185">Reference proteome</keyword>
<evidence type="ECO:0000313" key="2">
    <source>
        <dbReference type="EMBL" id="MBB3018153.1"/>
    </source>
</evidence>
<proteinExistence type="predicted"/>
<comment type="caution">
    <text evidence="2">The sequence shown here is derived from an EMBL/GenBank/DDBJ whole genome shotgun (WGS) entry which is preliminary data.</text>
</comment>
<reference evidence="2 3" key="1">
    <citation type="submission" date="2020-08" db="EMBL/GenBank/DDBJ databases">
        <title>The Agave Microbiome: Exploring the role of microbial communities in plant adaptations to desert environments.</title>
        <authorList>
            <person name="Partida-Martinez L.P."/>
        </authorList>
    </citation>
    <scope>NUCLEOTIDE SEQUENCE [LARGE SCALE GENOMIC DNA]</scope>
    <source>
        <strain evidence="2 3">AT3.9</strain>
    </source>
</reference>
<keyword evidence="1" id="KW-0472">Membrane</keyword>
<evidence type="ECO:0000256" key="1">
    <source>
        <dbReference type="SAM" id="Phobius"/>
    </source>
</evidence>
<feature type="transmembrane region" description="Helical" evidence="1">
    <location>
        <begin position="12"/>
        <end position="38"/>
    </location>
</feature>